<gene>
    <name evidence="2" type="ORF">SAMN05660976_00330</name>
</gene>
<dbReference type="Proteomes" id="UP000198953">
    <property type="component" value="Unassembled WGS sequence"/>
</dbReference>
<feature type="transmembrane region" description="Helical" evidence="1">
    <location>
        <begin position="53"/>
        <end position="75"/>
    </location>
</feature>
<keyword evidence="3" id="KW-1185">Reference proteome</keyword>
<feature type="transmembrane region" description="Helical" evidence="1">
    <location>
        <begin position="585"/>
        <end position="603"/>
    </location>
</feature>
<feature type="transmembrane region" description="Helical" evidence="1">
    <location>
        <begin position="295"/>
        <end position="321"/>
    </location>
</feature>
<evidence type="ECO:0000256" key="1">
    <source>
        <dbReference type="SAM" id="Phobius"/>
    </source>
</evidence>
<dbReference type="RefSeq" id="WP_091097740.1">
    <property type="nucleotide sequence ID" value="NZ_FOBF01000001.1"/>
</dbReference>
<keyword evidence="1" id="KW-0812">Transmembrane</keyword>
<feature type="transmembrane region" description="Helical" evidence="1">
    <location>
        <begin position="421"/>
        <end position="446"/>
    </location>
</feature>
<feature type="transmembrane region" description="Helical" evidence="1">
    <location>
        <begin position="26"/>
        <end position="47"/>
    </location>
</feature>
<proteinExistence type="predicted"/>
<keyword evidence="1" id="KW-0472">Membrane</keyword>
<dbReference type="AlphaFoldDB" id="A0A1H7GEN0"/>
<keyword evidence="1" id="KW-1133">Transmembrane helix</keyword>
<evidence type="ECO:0008006" key="4">
    <source>
        <dbReference type="Google" id="ProtNLM"/>
    </source>
</evidence>
<dbReference type="EMBL" id="FOBF01000001">
    <property type="protein sequence ID" value="SEK34940.1"/>
    <property type="molecule type" value="Genomic_DNA"/>
</dbReference>
<feature type="transmembrane region" description="Helical" evidence="1">
    <location>
        <begin position="513"/>
        <end position="532"/>
    </location>
</feature>
<feature type="transmembrane region" description="Helical" evidence="1">
    <location>
        <begin position="110"/>
        <end position="127"/>
    </location>
</feature>
<evidence type="ECO:0000313" key="2">
    <source>
        <dbReference type="EMBL" id="SEK34940.1"/>
    </source>
</evidence>
<evidence type="ECO:0000313" key="3">
    <source>
        <dbReference type="Proteomes" id="UP000198953"/>
    </source>
</evidence>
<feature type="transmembrane region" description="Helical" evidence="1">
    <location>
        <begin position="484"/>
        <end position="506"/>
    </location>
</feature>
<dbReference type="OrthoDB" id="3855595at2"/>
<feature type="transmembrane region" description="Helical" evidence="1">
    <location>
        <begin position="333"/>
        <end position="360"/>
    </location>
</feature>
<feature type="transmembrane region" description="Helical" evidence="1">
    <location>
        <begin position="552"/>
        <end position="573"/>
    </location>
</feature>
<feature type="transmembrane region" description="Helical" evidence="1">
    <location>
        <begin position="148"/>
        <end position="166"/>
    </location>
</feature>
<reference evidence="2 3" key="1">
    <citation type="submission" date="2016-10" db="EMBL/GenBank/DDBJ databases">
        <authorList>
            <person name="de Groot N.N."/>
        </authorList>
    </citation>
    <scope>NUCLEOTIDE SEQUENCE [LARGE SCALE GENOMIC DNA]</scope>
    <source>
        <strain evidence="2 3">DSM 43357</strain>
    </source>
</reference>
<organism evidence="2 3">
    <name type="scientific">Nonomuraea pusilla</name>
    <dbReference type="NCBI Taxonomy" id="46177"/>
    <lineage>
        <taxon>Bacteria</taxon>
        <taxon>Bacillati</taxon>
        <taxon>Actinomycetota</taxon>
        <taxon>Actinomycetes</taxon>
        <taxon>Streptosporangiales</taxon>
        <taxon>Streptosporangiaceae</taxon>
        <taxon>Nonomuraea</taxon>
    </lineage>
</organism>
<feature type="transmembrane region" description="Helical" evidence="1">
    <location>
        <begin position="458"/>
        <end position="478"/>
    </location>
</feature>
<feature type="transmembrane region" description="Helical" evidence="1">
    <location>
        <begin position="82"/>
        <end position="104"/>
    </location>
</feature>
<sequence>MTTAIAQGAETSGDEQPAGERSARRLLRLLPGAVAALVTVAALLAHGTPGRDVALFAAYVALALTLPGALLWRALTRLRLPVAVDLAAGTAVGYALECFTYMAARAAGQPRLAVLGPALTVVAFAAVPRLRRHWRSGHRPRVPLPHGLAIAAGFCFLVVSSALTVFRGHGLTPPANLGPYVDMPFHLALVGELRHHMPPTIPEVAGQPLSYHWFVYSDMAAASWATGIEPETLLYRLSVLPMLAVFTVLVPAVGHLVTRSWTAGALALAATYLLAPPDPYAWSPGAFAFGPPTPALAWLSPTQTFGAAVFSALAVLVAVLLRDGGRRLLVPVALLLALVAGAKATYLPLLLAGVCLLAAVDWLRTRRVDRDLLLLGGLTLATLAFAQFVLFGGAAQGVRVWPLFTAIKMAARWPTRAAIDGLPWAAAGVCAAFLLAWAAIWAGAFGPRRRPGSGPDRALTLFLGVGLASLGVVLLLGQPGLGQLYFLTAARPYLWIVAVAGLVAALRPAPPRLRPVLAVAAGAAGAGVLALVRAAGDPAPPRLDAPGGAGFGWAFVLPFVPLALLTGGLALALALRRVPWRRAALLWLVTGLSVPSAIATVRADLTPAGLRPQEIPAEGVAAMRWLRAHSDPADLVATNAHCRPGARRCDSRHFWISAYAERRVLVESWSYTARNMAALEDINRQPMTGLPFWDAGLLAANDAVFTAPTERDVSVLKERYGVRWLVADRGARVRVSPRLDAYAVRRYSDGPVTVYEIV</sequence>
<feature type="transmembrane region" description="Helical" evidence="1">
    <location>
        <begin position="233"/>
        <end position="253"/>
    </location>
</feature>
<feature type="transmembrane region" description="Helical" evidence="1">
    <location>
        <begin position="372"/>
        <end position="391"/>
    </location>
</feature>
<name>A0A1H7GEN0_9ACTN</name>
<accession>A0A1H7GEN0</accession>
<protein>
    <recommendedName>
        <fullName evidence="4">4-amino-4-deoxy-L-arabinose transferase</fullName>
    </recommendedName>
</protein>